<accession>A0A2T9XXC7</accession>
<proteinExistence type="predicted"/>
<organism evidence="1 2">
    <name type="scientific">Smittium simulii</name>
    <dbReference type="NCBI Taxonomy" id="133385"/>
    <lineage>
        <taxon>Eukaryota</taxon>
        <taxon>Fungi</taxon>
        <taxon>Fungi incertae sedis</taxon>
        <taxon>Zoopagomycota</taxon>
        <taxon>Kickxellomycotina</taxon>
        <taxon>Harpellomycetes</taxon>
        <taxon>Harpellales</taxon>
        <taxon>Legeriomycetaceae</taxon>
        <taxon>Smittium</taxon>
    </lineage>
</organism>
<evidence type="ECO:0000313" key="2">
    <source>
        <dbReference type="Proteomes" id="UP000245383"/>
    </source>
</evidence>
<protein>
    <submittedName>
        <fullName evidence="1">Uncharacterized protein</fullName>
    </submittedName>
</protein>
<reference evidence="1 2" key="1">
    <citation type="journal article" date="2018" name="MBio">
        <title>Comparative Genomics Reveals the Core Gene Toolbox for the Fungus-Insect Symbiosis.</title>
        <authorList>
            <person name="Wang Y."/>
            <person name="Stata M."/>
            <person name="Wang W."/>
            <person name="Stajich J.E."/>
            <person name="White M.M."/>
            <person name="Moncalvo J.M."/>
        </authorList>
    </citation>
    <scope>NUCLEOTIDE SEQUENCE [LARGE SCALE GENOMIC DNA]</scope>
    <source>
        <strain evidence="1 2">SWE-8-4</strain>
    </source>
</reference>
<dbReference type="EMBL" id="MBFR01001030">
    <property type="protein sequence ID" value="PVU84742.1"/>
    <property type="molecule type" value="Genomic_DNA"/>
</dbReference>
<dbReference type="Proteomes" id="UP000245383">
    <property type="component" value="Unassembled WGS sequence"/>
</dbReference>
<dbReference type="STRING" id="133385.A0A2T9XXC7"/>
<name>A0A2T9XXC7_9FUNG</name>
<keyword evidence="2" id="KW-1185">Reference proteome</keyword>
<dbReference type="AlphaFoldDB" id="A0A2T9XXC7"/>
<evidence type="ECO:0000313" key="1">
    <source>
        <dbReference type="EMBL" id="PVU84742.1"/>
    </source>
</evidence>
<sequence length="104" mass="12279">KKPIKAFASTWVSGTTRWLNKYTNKVKSGATKNTISDRYNKNNKSKIYIFIKTHNIETTRLKDIGKIQTGLYWSCEKLEWFSQPFSKQALKQLTSHFWEVKLFN</sequence>
<feature type="non-terminal residue" evidence="1">
    <location>
        <position position="1"/>
    </location>
</feature>
<gene>
    <name evidence="1" type="ORF">BB561_007025</name>
</gene>
<comment type="caution">
    <text evidence="1">The sequence shown here is derived from an EMBL/GenBank/DDBJ whole genome shotgun (WGS) entry which is preliminary data.</text>
</comment>